<comment type="caution">
    <text evidence="1">The sequence shown here is derived from an EMBL/GenBank/DDBJ whole genome shotgun (WGS) entry which is preliminary data.</text>
</comment>
<sequence length="130" mass="14339">MLKKTINYTDYNGMERKEDFYFNLNKAEVAEMELSTEGGLAEMIQKIVSSKDTPSIVKIFKDLILKAYGEKTPDGKRFVKSKELSDAFAQTEAYSELFMELATDAEAAAAFVNGIMPTTFGVSNTPAIAG</sequence>
<dbReference type="AlphaFoldDB" id="A0A414P8A1"/>
<reference evidence="1 2" key="1">
    <citation type="submission" date="2018-08" db="EMBL/GenBank/DDBJ databases">
        <title>A genome reference for cultivated species of the human gut microbiota.</title>
        <authorList>
            <person name="Zou Y."/>
            <person name="Xue W."/>
            <person name="Luo G."/>
        </authorList>
    </citation>
    <scope>NUCLEOTIDE SEQUENCE [LARGE SCALE GENOMIC DNA]</scope>
    <source>
        <strain evidence="1 2">AM25-1LB</strain>
    </source>
</reference>
<evidence type="ECO:0008006" key="3">
    <source>
        <dbReference type="Google" id="ProtNLM"/>
    </source>
</evidence>
<organism evidence="1 2">
    <name type="scientific">[Ruminococcus] lactaris</name>
    <dbReference type="NCBI Taxonomy" id="46228"/>
    <lineage>
        <taxon>Bacteria</taxon>
        <taxon>Bacillati</taxon>
        <taxon>Bacillota</taxon>
        <taxon>Clostridia</taxon>
        <taxon>Lachnospirales</taxon>
        <taxon>Lachnospiraceae</taxon>
        <taxon>Mediterraneibacter</taxon>
    </lineage>
</organism>
<gene>
    <name evidence="1" type="ORF">DW672_03790</name>
</gene>
<evidence type="ECO:0000313" key="1">
    <source>
        <dbReference type="EMBL" id="RHF62373.1"/>
    </source>
</evidence>
<accession>A0A414P8A1</accession>
<dbReference type="EMBL" id="QRHG01000006">
    <property type="protein sequence ID" value="RHF62373.1"/>
    <property type="molecule type" value="Genomic_DNA"/>
</dbReference>
<protein>
    <recommendedName>
        <fullName evidence="3">Phage tail assembly protein</fullName>
    </recommendedName>
</protein>
<dbReference type="Pfam" id="PF23803">
    <property type="entry name" value="Phage_TAC_17"/>
    <property type="match status" value="1"/>
</dbReference>
<dbReference type="RefSeq" id="WP_118212623.1">
    <property type="nucleotide sequence ID" value="NZ_JAQEAN010000008.1"/>
</dbReference>
<dbReference type="Proteomes" id="UP000284902">
    <property type="component" value="Unassembled WGS sequence"/>
</dbReference>
<dbReference type="InterPro" id="IPR057005">
    <property type="entry name" value="Phage_TAC_17"/>
</dbReference>
<name>A0A414P8A1_9FIRM</name>
<evidence type="ECO:0000313" key="2">
    <source>
        <dbReference type="Proteomes" id="UP000284902"/>
    </source>
</evidence>
<proteinExistence type="predicted"/>